<gene>
    <name evidence="1" type="ORF">GGQ22_11055</name>
</gene>
<dbReference type="EMBL" id="WLCI01000011">
    <property type="protein sequence ID" value="MTB95625.1"/>
    <property type="molecule type" value="Genomic_DNA"/>
</dbReference>
<protein>
    <recommendedName>
        <fullName evidence="3">DUF2567 domain-containing protein</fullName>
    </recommendedName>
</protein>
<proteinExistence type="predicted"/>
<accession>A0A6I3JC35</accession>
<evidence type="ECO:0008006" key="3">
    <source>
        <dbReference type="Google" id="ProtNLM"/>
    </source>
</evidence>
<organism evidence="1 2">
    <name type="scientific">Nocardioides marmotae</name>
    <dbReference type="NCBI Taxonomy" id="2663857"/>
    <lineage>
        <taxon>Bacteria</taxon>
        <taxon>Bacillati</taxon>
        <taxon>Actinomycetota</taxon>
        <taxon>Actinomycetes</taxon>
        <taxon>Propionibacteriales</taxon>
        <taxon>Nocardioidaceae</taxon>
        <taxon>Nocardioides</taxon>
    </lineage>
</organism>
<comment type="caution">
    <text evidence="1">The sequence shown here is derived from an EMBL/GenBank/DDBJ whole genome shotgun (WGS) entry which is preliminary data.</text>
</comment>
<keyword evidence="2" id="KW-1185">Reference proteome</keyword>
<evidence type="ECO:0000313" key="1">
    <source>
        <dbReference type="EMBL" id="MTB95625.1"/>
    </source>
</evidence>
<dbReference type="RefSeq" id="WP_154615090.1">
    <property type="nucleotide sequence ID" value="NZ_CP053660.1"/>
</dbReference>
<dbReference type="AlphaFoldDB" id="A0A6I3JC35"/>
<dbReference type="Proteomes" id="UP000433406">
    <property type="component" value="Unassembled WGS sequence"/>
</dbReference>
<sequence>MSRSPRGGALRVALEALAVVALLVVAGVVAAGIWFQVWSPVTGVVRDGQWFTDEDGLRSTFAGTGWYVVVAAATSLVVGAVAAYVFDRSELVTLAAVVVGASLGGYVMLRLGLSWSPADPEVLARTAADGTELDGALEVDLPHAWLTFPCGALIGMAVVFLVTTKRSGPRGPESLEI</sequence>
<name>A0A6I3JC35_9ACTN</name>
<evidence type="ECO:0000313" key="2">
    <source>
        <dbReference type="Proteomes" id="UP000433406"/>
    </source>
</evidence>
<reference evidence="1 2" key="1">
    <citation type="submission" date="2019-10" db="EMBL/GenBank/DDBJ databases">
        <title>Nocardioides novel species isolated from the excrement of Marmot.</title>
        <authorList>
            <person name="Zhang G."/>
        </authorList>
    </citation>
    <scope>NUCLEOTIDE SEQUENCE [LARGE SCALE GENOMIC DNA]</scope>
    <source>
        <strain evidence="2">zg-579</strain>
    </source>
</reference>